<dbReference type="Proteomes" id="UP001497444">
    <property type="component" value="Chromosome 12"/>
</dbReference>
<protein>
    <submittedName>
        <fullName evidence="1">Uncharacterized protein</fullName>
    </submittedName>
</protein>
<feature type="non-terminal residue" evidence="1">
    <location>
        <position position="1"/>
    </location>
</feature>
<sequence>EQLSMDADAIKAPNEMVKGEEQSALSLSKTEEQKKLWTTMSTSSLDGWEGSDIITCEENIEPDTWHDWELNIQCFTIL</sequence>
<gene>
    <name evidence="1" type="ORF">CSSPJE1EN1_LOCUS4651</name>
</gene>
<keyword evidence="2" id="KW-1185">Reference proteome</keyword>
<evidence type="ECO:0000313" key="2">
    <source>
        <dbReference type="Proteomes" id="UP001497444"/>
    </source>
</evidence>
<accession>A0ABP0VXE3</accession>
<reference evidence="1" key="1">
    <citation type="submission" date="2024-02" db="EMBL/GenBank/DDBJ databases">
        <authorList>
            <consortium name="ELIXIR-Norway"/>
            <consortium name="Elixir Norway"/>
        </authorList>
    </citation>
    <scope>NUCLEOTIDE SEQUENCE</scope>
</reference>
<proteinExistence type="predicted"/>
<evidence type="ECO:0000313" key="1">
    <source>
        <dbReference type="EMBL" id="CAK9259173.1"/>
    </source>
</evidence>
<dbReference type="EMBL" id="OZ020107">
    <property type="protein sequence ID" value="CAK9259173.1"/>
    <property type="molecule type" value="Genomic_DNA"/>
</dbReference>
<name>A0ABP0VXE3_9BRYO</name>
<organism evidence="1 2">
    <name type="scientific">Sphagnum jensenii</name>
    <dbReference type="NCBI Taxonomy" id="128206"/>
    <lineage>
        <taxon>Eukaryota</taxon>
        <taxon>Viridiplantae</taxon>
        <taxon>Streptophyta</taxon>
        <taxon>Embryophyta</taxon>
        <taxon>Bryophyta</taxon>
        <taxon>Sphagnophytina</taxon>
        <taxon>Sphagnopsida</taxon>
        <taxon>Sphagnales</taxon>
        <taxon>Sphagnaceae</taxon>
        <taxon>Sphagnum</taxon>
    </lineage>
</organism>